<dbReference type="PROSITE" id="PS52035">
    <property type="entry name" value="PEPTIDASE_M14"/>
    <property type="match status" value="1"/>
</dbReference>
<dbReference type="RefSeq" id="XP_017779539.1">
    <property type="nucleotide sequence ID" value="XM_017924050.1"/>
</dbReference>
<proteinExistence type="inferred from homology"/>
<evidence type="ECO:0000313" key="6">
    <source>
        <dbReference type="Proteomes" id="UP000695000"/>
    </source>
</evidence>
<dbReference type="Gene3D" id="3.40.630.10">
    <property type="entry name" value="Zn peptidases"/>
    <property type="match status" value="1"/>
</dbReference>
<feature type="domain" description="Peptidase M14" evidence="5">
    <location>
        <begin position="692"/>
        <end position="981"/>
    </location>
</feature>
<dbReference type="Pfam" id="PF18027">
    <property type="entry name" value="Pepdidase_M14_N"/>
    <property type="match status" value="1"/>
</dbReference>
<dbReference type="InterPro" id="IPR050821">
    <property type="entry name" value="Cytosolic_carboxypeptidase"/>
</dbReference>
<dbReference type="InterPro" id="IPR016024">
    <property type="entry name" value="ARM-type_fold"/>
</dbReference>
<evidence type="ECO:0000256" key="1">
    <source>
        <dbReference type="ARBA" id="ARBA00001947"/>
    </source>
</evidence>
<reference evidence="7" key="1">
    <citation type="submission" date="2025-08" db="UniProtKB">
        <authorList>
            <consortium name="RefSeq"/>
        </authorList>
    </citation>
    <scope>IDENTIFICATION</scope>
    <source>
        <tissue evidence="7">Whole Larva</tissue>
    </source>
</reference>
<sequence>MAQNALSLEFEETLKGDCNKLFEVLKRTQDADNLKILYRIVFLISNRQGSKMMAVTNFTVKYICQHPTLPLILVDILRTTHSLKECTYVLEILAKLIMKNSTTSEVDRKSIRKFFYEPSNFRAILDAFQCLYQHFIHEKTNTIFYDIQLRLLKIINCLYLRRGQSQISQIPNATVEFLGRHVNRYKSHKDISQSMLPLIKVICRNKKNCALVCSEAFLISLVNIVPTTNKYPTAIALLRLLSRNPDAVYEMSHSEKTFHFILNTALHHTEKLNHKKYLMTTLYRITRSHRGIQNISKPYLWNMLLEFFTKIDKLEELKQRISASKAYTVLNRGINTLSMTITPSKLNLNLSDEIQEYIDEISNLHSDDSDNDESEDEEEKRDQGKSPTRAASEESDDEDGLKESDDEEDVQINDEELEEESNYDSIDFVAPYYQEFYPEVVQVKMRTFHNICFYKNNLNRVLENRVQRNSKINKQAFPDAVFAESDANDAGSVATNINYVCLDDMARKARILKGMQQGGFERKTVFDLDKLIETDEESDLPEPEVLRLADLASINRNVQISSRMRRNPPTLQFESRFECGNLRKVEQVAHYEYNLFISPDINMTNGLQWFYFQVSNMLPAVQYTFNIVNFQKANSQFNYGLQPVMFSVNDFLSRGTGWRKVGEKMMYFGNESFDRDTGRQYRTLTFTVSFPYYHDYSYFAYHFPYTYTRMLTSILPCLEISDDIYSRVDRLTMSVNDLNEVPLITVTAKSSNTPLEERALVFLTARVHPGESNSSWIMDGVVRFLMSMDERAARARERYIFKIIPMLNPEGVIYGNSRCGLTGNDLNRCWKKPHPVLHPEIYYAKKLVQFARERLCRPIFAFIDIHGHSRKKYFFLYGCNPKQSWNDGDKTHADSSDSSYNILPKALSANENMKMSFCRNTIERKKESTCRVVMWREFGIKCSHTLECSYCSGDGKKKVTTKMLRDIGASIITSLAAIADG</sequence>
<comment type="similarity">
    <text evidence="2 3">Belongs to the peptidase M14 family.</text>
</comment>
<evidence type="ECO:0000256" key="2">
    <source>
        <dbReference type="ARBA" id="ARBA00005988"/>
    </source>
</evidence>
<evidence type="ECO:0000259" key="5">
    <source>
        <dbReference type="PROSITE" id="PS52035"/>
    </source>
</evidence>
<dbReference type="SUPFAM" id="SSF53187">
    <property type="entry name" value="Zn-dependent exopeptidases"/>
    <property type="match status" value="1"/>
</dbReference>
<dbReference type="InterPro" id="IPR000834">
    <property type="entry name" value="Peptidase_M14"/>
</dbReference>
<evidence type="ECO:0000313" key="7">
    <source>
        <dbReference type="RefSeq" id="XP_017779539.1"/>
    </source>
</evidence>
<dbReference type="SUPFAM" id="SSF48371">
    <property type="entry name" value="ARM repeat"/>
    <property type="match status" value="1"/>
</dbReference>
<keyword evidence="6" id="KW-1185">Reference proteome</keyword>
<protein>
    <submittedName>
        <fullName evidence="7">Uncharacterized protein LOC108564870</fullName>
    </submittedName>
</protein>
<dbReference type="Proteomes" id="UP000695000">
    <property type="component" value="Unplaced"/>
</dbReference>
<accession>A0ABM1MY89</accession>
<organism evidence="6 7">
    <name type="scientific">Nicrophorus vespilloides</name>
    <name type="common">Boreal carrion beetle</name>
    <dbReference type="NCBI Taxonomy" id="110193"/>
    <lineage>
        <taxon>Eukaryota</taxon>
        <taxon>Metazoa</taxon>
        <taxon>Ecdysozoa</taxon>
        <taxon>Arthropoda</taxon>
        <taxon>Hexapoda</taxon>
        <taxon>Insecta</taxon>
        <taxon>Pterygota</taxon>
        <taxon>Neoptera</taxon>
        <taxon>Endopterygota</taxon>
        <taxon>Coleoptera</taxon>
        <taxon>Polyphaga</taxon>
        <taxon>Staphyliniformia</taxon>
        <taxon>Silphidae</taxon>
        <taxon>Nicrophorinae</taxon>
        <taxon>Nicrophorus</taxon>
    </lineage>
</organism>
<dbReference type="PANTHER" id="PTHR12756:SF11">
    <property type="entry name" value="CYTOSOLIC CARBOXYPEPTIDASE 1"/>
    <property type="match status" value="1"/>
</dbReference>
<feature type="active site" description="Proton donor/acceptor" evidence="3">
    <location>
        <position position="947"/>
    </location>
</feature>
<feature type="region of interest" description="Disordered" evidence="4">
    <location>
        <begin position="363"/>
        <end position="423"/>
    </location>
</feature>
<dbReference type="InterPro" id="IPR040626">
    <property type="entry name" value="Pepdidase_M14_N"/>
</dbReference>
<dbReference type="GeneID" id="108564870"/>
<name>A0ABM1MY89_NICVS</name>
<dbReference type="PANTHER" id="PTHR12756">
    <property type="entry name" value="CYTOSOLIC CARBOXYPEPTIDASE"/>
    <property type="match status" value="1"/>
</dbReference>
<feature type="compositionally biased region" description="Acidic residues" evidence="4">
    <location>
        <begin position="393"/>
        <end position="422"/>
    </location>
</feature>
<dbReference type="Gene3D" id="2.60.40.3120">
    <property type="match status" value="1"/>
</dbReference>
<gene>
    <name evidence="7" type="primary">LOC108564870</name>
</gene>
<feature type="compositionally biased region" description="Acidic residues" evidence="4">
    <location>
        <begin position="369"/>
        <end position="379"/>
    </location>
</feature>
<evidence type="ECO:0000256" key="3">
    <source>
        <dbReference type="PROSITE-ProRule" id="PRU01379"/>
    </source>
</evidence>
<dbReference type="Pfam" id="PF00246">
    <property type="entry name" value="Peptidase_M14"/>
    <property type="match status" value="1"/>
</dbReference>
<comment type="cofactor">
    <cofactor evidence="1">
        <name>Zn(2+)</name>
        <dbReference type="ChEBI" id="CHEBI:29105"/>
    </cofactor>
</comment>
<evidence type="ECO:0000256" key="4">
    <source>
        <dbReference type="SAM" id="MobiDB-lite"/>
    </source>
</evidence>